<evidence type="ECO:0000313" key="7">
    <source>
        <dbReference type="Proteomes" id="UP000182589"/>
    </source>
</evidence>
<dbReference type="AlphaFoldDB" id="A0A1H2WXF2"/>
<dbReference type="NCBIfam" id="TIGR00229">
    <property type="entry name" value="sensory_box"/>
    <property type="match status" value="1"/>
</dbReference>
<dbReference type="SMART" id="SM00052">
    <property type="entry name" value="EAL"/>
    <property type="match status" value="1"/>
</dbReference>
<dbReference type="InterPro" id="IPR035965">
    <property type="entry name" value="PAS-like_dom_sf"/>
</dbReference>
<gene>
    <name evidence="6" type="ORF">SAMN04489725_11725</name>
</gene>
<dbReference type="PROSITE" id="PS50883">
    <property type="entry name" value="EAL"/>
    <property type="match status" value="1"/>
</dbReference>
<dbReference type="InterPro" id="IPR043128">
    <property type="entry name" value="Rev_trsase/Diguanyl_cyclase"/>
</dbReference>
<dbReference type="PROSITE" id="PS50924">
    <property type="entry name" value="MHYT"/>
    <property type="match status" value="1"/>
</dbReference>
<evidence type="ECO:0000259" key="5">
    <source>
        <dbReference type="PROSITE" id="PS50924"/>
    </source>
</evidence>
<dbReference type="PROSITE" id="PS50887">
    <property type="entry name" value="GGDEF"/>
    <property type="match status" value="1"/>
</dbReference>
<feature type="transmembrane region" description="Helical" evidence="1">
    <location>
        <begin position="76"/>
        <end position="99"/>
    </location>
</feature>
<dbReference type="InterPro" id="IPR029787">
    <property type="entry name" value="Nucleotide_cyclase"/>
</dbReference>
<feature type="transmembrane region" description="Helical" evidence="1">
    <location>
        <begin position="218"/>
        <end position="239"/>
    </location>
</feature>
<dbReference type="InterPro" id="IPR035919">
    <property type="entry name" value="EAL_sf"/>
</dbReference>
<dbReference type="Pfam" id="PF00563">
    <property type="entry name" value="EAL"/>
    <property type="match status" value="1"/>
</dbReference>
<dbReference type="Pfam" id="PF00990">
    <property type="entry name" value="GGDEF"/>
    <property type="match status" value="1"/>
</dbReference>
<keyword evidence="1" id="KW-0812">Transmembrane</keyword>
<dbReference type="CDD" id="cd01948">
    <property type="entry name" value="EAL"/>
    <property type="match status" value="1"/>
</dbReference>
<dbReference type="NCBIfam" id="TIGR00254">
    <property type="entry name" value="GGDEF"/>
    <property type="match status" value="1"/>
</dbReference>
<dbReference type="PANTHER" id="PTHR44757:SF2">
    <property type="entry name" value="BIOFILM ARCHITECTURE MAINTENANCE PROTEIN MBAA"/>
    <property type="match status" value="1"/>
</dbReference>
<feature type="transmembrane region" description="Helical" evidence="1">
    <location>
        <begin position="111"/>
        <end position="130"/>
    </location>
</feature>
<protein>
    <submittedName>
        <fullName evidence="6">PAS domain S-box-containing protein/diguanylate cyclase (GGDEF) domain-containing protein</fullName>
    </submittedName>
</protein>
<dbReference type="SUPFAM" id="SSF55073">
    <property type="entry name" value="Nucleotide cyclase"/>
    <property type="match status" value="1"/>
</dbReference>
<dbReference type="SUPFAM" id="SSF141868">
    <property type="entry name" value="EAL domain-like"/>
    <property type="match status" value="1"/>
</dbReference>
<evidence type="ECO:0000259" key="4">
    <source>
        <dbReference type="PROSITE" id="PS50887"/>
    </source>
</evidence>
<keyword evidence="7" id="KW-1185">Reference proteome</keyword>
<evidence type="ECO:0000259" key="3">
    <source>
        <dbReference type="PROSITE" id="PS50883"/>
    </source>
</evidence>
<feature type="transmembrane region" description="Helical" evidence="1">
    <location>
        <begin position="178"/>
        <end position="198"/>
    </location>
</feature>
<dbReference type="Gene3D" id="3.20.20.450">
    <property type="entry name" value="EAL domain"/>
    <property type="match status" value="1"/>
</dbReference>
<feature type="domain" description="MHYT" evidence="5">
    <location>
        <begin position="8"/>
        <end position="202"/>
    </location>
</feature>
<dbReference type="InterPro" id="IPR013656">
    <property type="entry name" value="PAS_4"/>
</dbReference>
<evidence type="ECO:0000259" key="2">
    <source>
        <dbReference type="PROSITE" id="PS50112"/>
    </source>
</evidence>
<keyword evidence="1" id="KW-0472">Membrane</keyword>
<feature type="domain" description="PAS" evidence="2">
    <location>
        <begin position="253"/>
        <end position="323"/>
    </location>
</feature>
<dbReference type="SUPFAM" id="SSF55785">
    <property type="entry name" value="PYP-like sensor domain (PAS domain)"/>
    <property type="match status" value="1"/>
</dbReference>
<feature type="transmembrane region" description="Helical" evidence="1">
    <location>
        <begin position="43"/>
        <end position="70"/>
    </location>
</feature>
<dbReference type="Pfam" id="PF08448">
    <property type="entry name" value="PAS_4"/>
    <property type="match status" value="1"/>
</dbReference>
<dbReference type="CDD" id="cd01949">
    <property type="entry name" value="GGDEF"/>
    <property type="match status" value="1"/>
</dbReference>
<evidence type="ECO:0000313" key="6">
    <source>
        <dbReference type="EMBL" id="SDW85186.1"/>
    </source>
</evidence>
<dbReference type="EMBL" id="FNOJ01000017">
    <property type="protein sequence ID" value="SDW85186.1"/>
    <property type="molecule type" value="Genomic_DNA"/>
</dbReference>
<dbReference type="Gene3D" id="3.30.450.20">
    <property type="entry name" value="PAS domain"/>
    <property type="match status" value="1"/>
</dbReference>
<dbReference type="Pfam" id="PF03707">
    <property type="entry name" value="MHYT"/>
    <property type="match status" value="3"/>
</dbReference>
<accession>A0A1H2WXF2</accession>
<keyword evidence="1" id="KW-1133">Transmembrane helix</keyword>
<dbReference type="SMART" id="SM00267">
    <property type="entry name" value="GGDEF"/>
    <property type="match status" value="1"/>
</dbReference>
<feature type="transmembrane region" description="Helical" evidence="1">
    <location>
        <begin position="12"/>
        <end position="31"/>
    </location>
</feature>
<name>A0A1H2WXF2_9BACL</name>
<dbReference type="InterPro" id="IPR000160">
    <property type="entry name" value="GGDEF_dom"/>
</dbReference>
<feature type="domain" description="EAL" evidence="3">
    <location>
        <begin position="548"/>
        <end position="800"/>
    </location>
</feature>
<dbReference type="InterPro" id="IPR000014">
    <property type="entry name" value="PAS"/>
</dbReference>
<dbReference type="STRING" id="89784.SAMN04489725_11725"/>
<sequence>MHIASQHYHLGLVILSYIVASLASYAALDLGRRVVETRGSTQTWWMVSGGAVMGIGIWSMHFIAMLALMLPVAMTYNWGIVALSLVFAMLGSIIALFVVARLHRLRFKFGIGAIFMGAGIVSMHYTGMAAMRLAGSFSYRPLLFALSCVIAVGASFVALTLAFAFARANGWRAYGIKIACALVMGVAVAGMHYTGMWATVFRVNKDSPQMDIPAHGALAIVVAIFGVMVLLLAIATSILDRRLQADRRLIQSADERFRSLYTYHSDAIFTFDTHGNCLDMNAQARRLIGELAASLDAPAMLSMIEEGDRAEVIGDYNRAIKGETTHSEFALHGPNEQTVIVSAIQIPILVDGEVTGVFIIARDITRERAAADQMNHMAFHDALTQLPNRRMFESEVDQFIAQADTSAEMHILFVDLDRFKSVNDTLGHEFGDKLLQRVAWLIEDVVGNPGFVARMGGDEFTITLFNQPLQSAIDIANTLMERLHRPLLIEDRSIYVTASLGIASYPRHGCTRDMLLRHADLAMYTAKSSGRSTYHVFEEVTAATAMARLELEQELREAAEKGLFQLVYQPKVNVASGETVGVEALIRWTRRSGEQVSPAEFIPIAEETGLIVPIGEWCLRTAARQAKRWLEAGTPRKVAVNLSPHQVMNERFLGIISGILEETDLPPEYLEVEITESAMMDADIANHFLSGCRALGIEVSLDDFGTGYSSLSRLTRLPLNLVKIDRSFTQHVSTQEKARALVRSIIDIAHNLGMRCLAEGVETQEQLAVIQSLGCDEAQGFLFSRPVPPDALSHNMAPSTKA</sequence>
<feature type="transmembrane region" description="Helical" evidence="1">
    <location>
        <begin position="142"/>
        <end position="166"/>
    </location>
</feature>
<evidence type="ECO:0000256" key="1">
    <source>
        <dbReference type="PROSITE-ProRule" id="PRU00244"/>
    </source>
</evidence>
<dbReference type="InterPro" id="IPR005330">
    <property type="entry name" value="MHYT_dom"/>
</dbReference>
<dbReference type="Proteomes" id="UP000182589">
    <property type="component" value="Unassembled WGS sequence"/>
</dbReference>
<organism evidence="6 7">
    <name type="scientific">Alicyclobacillus hesperidum</name>
    <dbReference type="NCBI Taxonomy" id="89784"/>
    <lineage>
        <taxon>Bacteria</taxon>
        <taxon>Bacillati</taxon>
        <taxon>Bacillota</taxon>
        <taxon>Bacilli</taxon>
        <taxon>Bacillales</taxon>
        <taxon>Alicyclobacillaceae</taxon>
        <taxon>Alicyclobacillus</taxon>
    </lineage>
</organism>
<dbReference type="PROSITE" id="PS50112">
    <property type="entry name" value="PAS"/>
    <property type="match status" value="1"/>
</dbReference>
<feature type="domain" description="GGDEF" evidence="4">
    <location>
        <begin position="407"/>
        <end position="539"/>
    </location>
</feature>
<proteinExistence type="predicted"/>
<dbReference type="InterPro" id="IPR001633">
    <property type="entry name" value="EAL_dom"/>
</dbReference>
<reference evidence="7" key="1">
    <citation type="submission" date="2016-10" db="EMBL/GenBank/DDBJ databases">
        <authorList>
            <person name="Varghese N."/>
        </authorList>
    </citation>
    <scope>NUCLEOTIDE SEQUENCE [LARGE SCALE GENOMIC DNA]</scope>
    <source>
        <strain evidence="7">DSM 12489</strain>
    </source>
</reference>
<dbReference type="RefSeq" id="WP_074693544.1">
    <property type="nucleotide sequence ID" value="NZ_FNOJ01000017.1"/>
</dbReference>
<dbReference type="Gene3D" id="3.30.70.270">
    <property type="match status" value="1"/>
</dbReference>
<dbReference type="PANTHER" id="PTHR44757">
    <property type="entry name" value="DIGUANYLATE CYCLASE DGCP"/>
    <property type="match status" value="1"/>
</dbReference>
<dbReference type="FunFam" id="3.30.70.270:FF:000001">
    <property type="entry name" value="Diguanylate cyclase domain protein"/>
    <property type="match status" value="1"/>
</dbReference>
<dbReference type="InterPro" id="IPR052155">
    <property type="entry name" value="Biofilm_reg_signaling"/>
</dbReference>
<dbReference type="GO" id="GO:0016020">
    <property type="term" value="C:membrane"/>
    <property type="evidence" value="ECO:0007669"/>
    <property type="project" value="UniProtKB-UniRule"/>
</dbReference>